<dbReference type="SFLD" id="SFLDG01066">
    <property type="entry name" value="organic_radical-activating_enz"/>
    <property type="match status" value="1"/>
</dbReference>
<dbReference type="SFLD" id="SFLDG01063">
    <property type="entry name" value="activating_enzymes__group_1"/>
    <property type="match status" value="1"/>
</dbReference>
<keyword evidence="14" id="KW-1185">Reference proteome</keyword>
<dbReference type="EC" id="1.97.1.-" evidence="12"/>
<dbReference type="EMBL" id="QGDO01000003">
    <property type="protein sequence ID" value="PWJ42314.1"/>
    <property type="molecule type" value="Genomic_DNA"/>
</dbReference>
<dbReference type="InterPro" id="IPR013785">
    <property type="entry name" value="Aldolase_TIM"/>
</dbReference>
<evidence type="ECO:0000256" key="1">
    <source>
        <dbReference type="ARBA" id="ARBA00001966"/>
    </source>
</evidence>
<organism evidence="13 14">
    <name type="scientific">Sediminitomix flava</name>
    <dbReference type="NCBI Taxonomy" id="379075"/>
    <lineage>
        <taxon>Bacteria</taxon>
        <taxon>Pseudomonadati</taxon>
        <taxon>Bacteroidota</taxon>
        <taxon>Cytophagia</taxon>
        <taxon>Cytophagales</taxon>
        <taxon>Flammeovirgaceae</taxon>
        <taxon>Sediminitomix</taxon>
    </lineage>
</organism>
<evidence type="ECO:0000256" key="6">
    <source>
        <dbReference type="ARBA" id="ARBA00022691"/>
    </source>
</evidence>
<dbReference type="PANTHER" id="PTHR30352">
    <property type="entry name" value="PYRUVATE FORMATE-LYASE-ACTIVATING ENZYME"/>
    <property type="match status" value="1"/>
</dbReference>
<dbReference type="RefSeq" id="WP_109619158.1">
    <property type="nucleotide sequence ID" value="NZ_QGDO01000003.1"/>
</dbReference>
<comment type="catalytic activity">
    <reaction evidence="11">
        <text>glycyl-[protein] + reduced [flavodoxin] + S-adenosyl-L-methionine = glycin-2-yl radical-[protein] + semiquinone [flavodoxin] + 5'-deoxyadenosine + L-methionine + H(+)</text>
        <dbReference type="Rhea" id="RHEA:61976"/>
        <dbReference type="Rhea" id="RHEA-COMP:10622"/>
        <dbReference type="Rhea" id="RHEA-COMP:14480"/>
        <dbReference type="Rhea" id="RHEA-COMP:15993"/>
        <dbReference type="Rhea" id="RHEA-COMP:15994"/>
        <dbReference type="ChEBI" id="CHEBI:15378"/>
        <dbReference type="ChEBI" id="CHEBI:17319"/>
        <dbReference type="ChEBI" id="CHEBI:29947"/>
        <dbReference type="ChEBI" id="CHEBI:32722"/>
        <dbReference type="ChEBI" id="CHEBI:57618"/>
        <dbReference type="ChEBI" id="CHEBI:57844"/>
        <dbReference type="ChEBI" id="CHEBI:59789"/>
        <dbReference type="ChEBI" id="CHEBI:140311"/>
    </reaction>
</comment>
<keyword evidence="9" id="KW-0408">Iron</keyword>
<dbReference type="SFLD" id="SFLDF00299">
    <property type="entry name" value="anaerobic_ribonucleoside-triph"/>
    <property type="match status" value="1"/>
</dbReference>
<dbReference type="PIRSF" id="PIRSF000368">
    <property type="entry name" value="NrdG"/>
    <property type="match status" value="1"/>
</dbReference>
<dbReference type="InterPro" id="IPR001989">
    <property type="entry name" value="Radical_activat_CS"/>
</dbReference>
<sequence length="171" mass="19994">MLHLANFISESINEGEGLRAVFFFSGCPFRCRACHNPEMRNECYGEPFDDDLQEKFLKKIEDNILLDGITLCGGDPFYDPKEVLKFVRKYKERFPSHTIWSYSGYTWERLLWDEDRKALAQELDVLIDGPFVLRQKDLTLKFRGSSNQRVIDVKPSLEKNEAVIRSGYENQ</sequence>
<dbReference type="Gene3D" id="3.20.20.70">
    <property type="entry name" value="Aldolase class I"/>
    <property type="match status" value="1"/>
</dbReference>
<dbReference type="InterPro" id="IPR058240">
    <property type="entry name" value="rSAM_sf"/>
</dbReference>
<evidence type="ECO:0000256" key="10">
    <source>
        <dbReference type="ARBA" id="ARBA00023014"/>
    </source>
</evidence>
<dbReference type="AlphaFoldDB" id="A0A315ZC49"/>
<dbReference type="InterPro" id="IPR012837">
    <property type="entry name" value="NrdG"/>
</dbReference>
<name>A0A315ZC49_SEDFL</name>
<evidence type="ECO:0000256" key="5">
    <source>
        <dbReference type="ARBA" id="ARBA00022485"/>
    </source>
</evidence>
<dbReference type="GO" id="GO:0046872">
    <property type="term" value="F:metal ion binding"/>
    <property type="evidence" value="ECO:0007669"/>
    <property type="project" value="UniProtKB-KW"/>
</dbReference>
<dbReference type="NCBIfam" id="TIGR02491">
    <property type="entry name" value="NrdG"/>
    <property type="match status" value="1"/>
</dbReference>
<comment type="function">
    <text evidence="2 12">Activation of anaerobic ribonucleoside-triphosphate reductase under anaerobic conditions by generation of an organic free radical, using S-adenosylmethionine and reduced flavodoxin as cosubstrates to produce 5'-deoxy-adenosine.</text>
</comment>
<dbReference type="SFLD" id="SFLDS00029">
    <property type="entry name" value="Radical_SAM"/>
    <property type="match status" value="1"/>
</dbReference>
<evidence type="ECO:0000256" key="4">
    <source>
        <dbReference type="ARBA" id="ARBA00014281"/>
    </source>
</evidence>
<dbReference type="OrthoDB" id="9782387at2"/>
<dbReference type="GO" id="GO:0004748">
    <property type="term" value="F:ribonucleoside-diphosphate reductase activity, thioredoxin disulfide as acceptor"/>
    <property type="evidence" value="ECO:0007669"/>
    <property type="project" value="TreeGrafter"/>
</dbReference>
<comment type="similarity">
    <text evidence="3 12">Belongs to the organic radical-activating enzymes family.</text>
</comment>
<proteinExistence type="inferred from homology"/>
<accession>A0A315ZC49</accession>
<dbReference type="GO" id="GO:0043365">
    <property type="term" value="F:[formate-C-acetyltransferase]-activating enzyme activity"/>
    <property type="evidence" value="ECO:0007669"/>
    <property type="project" value="InterPro"/>
</dbReference>
<protein>
    <recommendedName>
        <fullName evidence="4 12">Anaerobic ribonucleoside-triphosphate reductase-activating protein</fullName>
        <ecNumber evidence="12">1.97.1.-</ecNumber>
    </recommendedName>
</protein>
<evidence type="ECO:0000256" key="9">
    <source>
        <dbReference type="ARBA" id="ARBA00023004"/>
    </source>
</evidence>
<keyword evidence="10" id="KW-0411">Iron-sulfur</keyword>
<gene>
    <name evidence="13" type="ORF">BC781_103566</name>
</gene>
<keyword evidence="5" id="KW-0004">4Fe-4S</keyword>
<keyword evidence="7" id="KW-0479">Metal-binding</keyword>
<evidence type="ECO:0000256" key="7">
    <source>
        <dbReference type="ARBA" id="ARBA00022723"/>
    </source>
</evidence>
<evidence type="ECO:0000256" key="2">
    <source>
        <dbReference type="ARBA" id="ARBA00003852"/>
    </source>
</evidence>
<evidence type="ECO:0000256" key="8">
    <source>
        <dbReference type="ARBA" id="ARBA00023002"/>
    </source>
</evidence>
<evidence type="ECO:0000256" key="3">
    <source>
        <dbReference type="ARBA" id="ARBA00009777"/>
    </source>
</evidence>
<dbReference type="InterPro" id="IPR034457">
    <property type="entry name" value="Organic_radical-activating"/>
</dbReference>
<comment type="caution">
    <text evidence="13">The sequence shown here is derived from an EMBL/GenBank/DDBJ whole genome shotgun (WGS) entry which is preliminary data.</text>
</comment>
<dbReference type="SUPFAM" id="SSF102114">
    <property type="entry name" value="Radical SAM enzymes"/>
    <property type="match status" value="1"/>
</dbReference>
<keyword evidence="6" id="KW-0949">S-adenosyl-L-methionine</keyword>
<evidence type="ECO:0000313" key="13">
    <source>
        <dbReference type="EMBL" id="PWJ42314.1"/>
    </source>
</evidence>
<dbReference type="PROSITE" id="PS01087">
    <property type="entry name" value="RADICAL_ACTIVATING"/>
    <property type="match status" value="1"/>
</dbReference>
<evidence type="ECO:0000256" key="11">
    <source>
        <dbReference type="ARBA" id="ARBA00047365"/>
    </source>
</evidence>
<dbReference type="GO" id="GO:0051539">
    <property type="term" value="F:4 iron, 4 sulfur cluster binding"/>
    <property type="evidence" value="ECO:0007669"/>
    <property type="project" value="UniProtKB-KW"/>
</dbReference>
<dbReference type="CDD" id="cd01335">
    <property type="entry name" value="Radical_SAM"/>
    <property type="match status" value="1"/>
</dbReference>
<dbReference type="InterPro" id="IPR007197">
    <property type="entry name" value="rSAM"/>
</dbReference>
<dbReference type="PANTHER" id="PTHR30352:SF2">
    <property type="entry name" value="ANAEROBIC RIBONUCLEOSIDE-TRIPHOSPHATE REDUCTASE-ACTIVATING PROTEIN"/>
    <property type="match status" value="1"/>
</dbReference>
<reference evidence="13 14" key="1">
    <citation type="submission" date="2018-03" db="EMBL/GenBank/DDBJ databases">
        <title>Genomic Encyclopedia of Archaeal and Bacterial Type Strains, Phase II (KMG-II): from individual species to whole genera.</title>
        <authorList>
            <person name="Goeker M."/>
        </authorList>
    </citation>
    <scope>NUCLEOTIDE SEQUENCE [LARGE SCALE GENOMIC DNA]</scope>
    <source>
        <strain evidence="13 14">DSM 28229</strain>
    </source>
</reference>
<evidence type="ECO:0000256" key="12">
    <source>
        <dbReference type="PIRNR" id="PIRNR000368"/>
    </source>
</evidence>
<comment type="cofactor">
    <cofactor evidence="1">
        <name>[4Fe-4S] cluster</name>
        <dbReference type="ChEBI" id="CHEBI:49883"/>
    </cofactor>
</comment>
<evidence type="ECO:0000313" key="14">
    <source>
        <dbReference type="Proteomes" id="UP000245535"/>
    </source>
</evidence>
<dbReference type="Pfam" id="PF13353">
    <property type="entry name" value="Fer4_12"/>
    <property type="match status" value="1"/>
</dbReference>
<keyword evidence="8 12" id="KW-0560">Oxidoreductase</keyword>
<dbReference type="Proteomes" id="UP000245535">
    <property type="component" value="Unassembled WGS sequence"/>
</dbReference>